<evidence type="ECO:0000313" key="3">
    <source>
        <dbReference type="EMBL" id="MEG3440040.1"/>
    </source>
</evidence>
<dbReference type="InterPro" id="IPR014044">
    <property type="entry name" value="CAP_dom"/>
</dbReference>
<dbReference type="Gene3D" id="3.40.33.10">
    <property type="entry name" value="CAP"/>
    <property type="match status" value="1"/>
</dbReference>
<dbReference type="RefSeq" id="WP_332867511.1">
    <property type="nucleotide sequence ID" value="NZ_JBAFSM010000071.1"/>
</dbReference>
<name>A0AAW9QQJ4_9CHRO</name>
<protein>
    <submittedName>
        <fullName evidence="3">CAP domain-containing protein</fullName>
    </submittedName>
</protein>
<dbReference type="SUPFAM" id="SSF55797">
    <property type="entry name" value="PR-1-like"/>
    <property type="match status" value="1"/>
</dbReference>
<evidence type="ECO:0000259" key="2">
    <source>
        <dbReference type="Pfam" id="PF00188"/>
    </source>
</evidence>
<comment type="caution">
    <text evidence="3">The sequence shown here is derived from an EMBL/GenBank/DDBJ whole genome shotgun (WGS) entry which is preliminary data.</text>
</comment>
<dbReference type="PANTHER" id="PTHR31157">
    <property type="entry name" value="SCP DOMAIN-CONTAINING PROTEIN"/>
    <property type="match status" value="1"/>
</dbReference>
<reference evidence="3 4" key="1">
    <citation type="submission" date="2024-01" db="EMBL/GenBank/DDBJ databases">
        <title>Genomic insights into the taxonomy and metabolism of the cyanobacterium Pannus brasiliensis CCIBt3594.</title>
        <authorList>
            <person name="Machado M."/>
            <person name="Botero N.B."/>
            <person name="Andreote A.P.D."/>
            <person name="Feitosa A.M.T."/>
            <person name="Popin R."/>
            <person name="Sivonen K."/>
            <person name="Fiore M.F."/>
        </authorList>
    </citation>
    <scope>NUCLEOTIDE SEQUENCE [LARGE SCALE GENOMIC DNA]</scope>
    <source>
        <strain evidence="3 4">CCIBt3594</strain>
    </source>
</reference>
<evidence type="ECO:0000256" key="1">
    <source>
        <dbReference type="SAM" id="Phobius"/>
    </source>
</evidence>
<dbReference type="Pfam" id="PF00188">
    <property type="entry name" value="CAP"/>
    <property type="match status" value="1"/>
</dbReference>
<feature type="domain" description="SCP" evidence="2">
    <location>
        <begin position="72"/>
        <end position="195"/>
    </location>
</feature>
<keyword evidence="1" id="KW-0812">Transmembrane</keyword>
<gene>
    <name evidence="3" type="ORF">V0288_23125</name>
</gene>
<keyword evidence="1" id="KW-0472">Membrane</keyword>
<dbReference type="Proteomes" id="UP001328733">
    <property type="component" value="Unassembled WGS sequence"/>
</dbReference>
<dbReference type="PANTHER" id="PTHR31157:SF1">
    <property type="entry name" value="SCP DOMAIN-CONTAINING PROTEIN"/>
    <property type="match status" value="1"/>
</dbReference>
<accession>A0AAW9QQJ4</accession>
<feature type="transmembrane region" description="Helical" evidence="1">
    <location>
        <begin position="12"/>
        <end position="29"/>
    </location>
</feature>
<dbReference type="EMBL" id="JBAFSM010000071">
    <property type="protein sequence ID" value="MEG3440040.1"/>
    <property type="molecule type" value="Genomic_DNA"/>
</dbReference>
<sequence>MKRSHQKKKRINPYLGYGLLIVLVCIQYGKDSLYFNNGGGGKNWRIGAPLVNPVSAFPGRTLSELRQQALLLVNRDRKLNGLPPLREDPLIAHTAQKHADDMVNRNFYAHVNPDGQSPTDRYRANGGIGGIGENIVYQDRWPGVVLSYGLAERFQRSWMYSEGHRKNLLTPGYTKFGYGISIDRVTGKVYAVQNFQ</sequence>
<proteinExistence type="predicted"/>
<organism evidence="3 4">
    <name type="scientific">Pannus brasiliensis CCIBt3594</name>
    <dbReference type="NCBI Taxonomy" id="1427578"/>
    <lineage>
        <taxon>Bacteria</taxon>
        <taxon>Bacillati</taxon>
        <taxon>Cyanobacteriota</taxon>
        <taxon>Cyanophyceae</taxon>
        <taxon>Oscillatoriophycideae</taxon>
        <taxon>Chroococcales</taxon>
        <taxon>Microcystaceae</taxon>
        <taxon>Pannus</taxon>
    </lineage>
</organism>
<dbReference type="AlphaFoldDB" id="A0AAW9QQJ4"/>
<dbReference type="CDD" id="cd05379">
    <property type="entry name" value="CAP_bacterial"/>
    <property type="match status" value="1"/>
</dbReference>
<dbReference type="InterPro" id="IPR035940">
    <property type="entry name" value="CAP_sf"/>
</dbReference>
<evidence type="ECO:0000313" key="4">
    <source>
        <dbReference type="Proteomes" id="UP001328733"/>
    </source>
</evidence>
<keyword evidence="4" id="KW-1185">Reference proteome</keyword>
<keyword evidence="1" id="KW-1133">Transmembrane helix</keyword>